<dbReference type="KEGG" id="ptai:ICN73_07810"/>
<dbReference type="InterPro" id="IPR039422">
    <property type="entry name" value="MarR/SlyA-like"/>
</dbReference>
<dbReference type="PANTHER" id="PTHR33164">
    <property type="entry name" value="TRANSCRIPTIONAL REGULATOR, MARR FAMILY"/>
    <property type="match status" value="1"/>
</dbReference>
<dbReference type="GO" id="GO:0006950">
    <property type="term" value="P:response to stress"/>
    <property type="evidence" value="ECO:0007669"/>
    <property type="project" value="TreeGrafter"/>
</dbReference>
<dbReference type="InterPro" id="IPR000835">
    <property type="entry name" value="HTH_MarR-typ"/>
</dbReference>
<protein>
    <submittedName>
        <fullName evidence="2">Winged helix-turn-helix transcriptional regulator</fullName>
    </submittedName>
</protein>
<dbReference type="PANTHER" id="PTHR33164:SF105">
    <property type="entry name" value="TRANSCRIPTIONAL REPRESSOR PROTEIN-RELATED"/>
    <property type="match status" value="1"/>
</dbReference>
<dbReference type="SUPFAM" id="SSF46785">
    <property type="entry name" value="Winged helix' DNA-binding domain"/>
    <property type="match status" value="1"/>
</dbReference>
<dbReference type="InterPro" id="IPR036390">
    <property type="entry name" value="WH_DNA-bd_sf"/>
</dbReference>
<gene>
    <name evidence="2" type="ORF">ICN73_07810</name>
</gene>
<dbReference type="PROSITE" id="PS50995">
    <property type="entry name" value="HTH_MARR_2"/>
    <property type="match status" value="1"/>
</dbReference>
<feature type="domain" description="HTH marR-type" evidence="1">
    <location>
        <begin position="8"/>
        <end position="139"/>
    </location>
</feature>
<sequence length="153" mass="16968">MENIRKPQGCTNLKLRQLTRMVTRHYDSYVAATGLKNTQYALLSYVVRLGPIRPGDLAKRMQMDASTLTRNTQPLVAHGWIEIQPGRDARSRVVVATEAGRAKQAEGRRAWKQAQDALNDKLGLETVATLHDILDAGIQCLDDGIDNASEQSL</sequence>
<dbReference type="Gene3D" id="1.10.10.10">
    <property type="entry name" value="Winged helix-like DNA-binding domain superfamily/Winged helix DNA-binding domain"/>
    <property type="match status" value="1"/>
</dbReference>
<keyword evidence="3" id="KW-1185">Reference proteome</keyword>
<name>A0A7L9GKD6_9PSED</name>
<dbReference type="Pfam" id="PF12802">
    <property type="entry name" value="MarR_2"/>
    <property type="match status" value="1"/>
</dbReference>
<accession>A0A7L9GKD6</accession>
<dbReference type="InterPro" id="IPR036388">
    <property type="entry name" value="WH-like_DNA-bd_sf"/>
</dbReference>
<reference evidence="2" key="1">
    <citation type="submission" date="2020-09" db="EMBL/GenBank/DDBJ databases">
        <title>Complete genome sequence of Pseudomonas taiwanensis CC, a plant growth-promoting and biotite-weathering strain.</title>
        <authorList>
            <person name="Cheng C."/>
        </authorList>
    </citation>
    <scope>NUCLEOTIDE SEQUENCE [LARGE SCALE GENOMIC DNA]</scope>
    <source>
        <strain evidence="2">WRS8</strain>
    </source>
</reference>
<dbReference type="AlphaFoldDB" id="A0A7L9GKD6"/>
<evidence type="ECO:0000313" key="3">
    <source>
        <dbReference type="Proteomes" id="UP000593847"/>
    </source>
</evidence>
<dbReference type="EMBL" id="CP062699">
    <property type="protein sequence ID" value="QOJ92767.1"/>
    <property type="molecule type" value="Genomic_DNA"/>
</dbReference>
<organism evidence="2 3">
    <name type="scientific">Pseudomonas taiwanensis</name>
    <dbReference type="NCBI Taxonomy" id="470150"/>
    <lineage>
        <taxon>Bacteria</taxon>
        <taxon>Pseudomonadati</taxon>
        <taxon>Pseudomonadota</taxon>
        <taxon>Gammaproteobacteria</taxon>
        <taxon>Pseudomonadales</taxon>
        <taxon>Pseudomonadaceae</taxon>
        <taxon>Pseudomonas</taxon>
    </lineage>
</organism>
<evidence type="ECO:0000313" key="2">
    <source>
        <dbReference type="EMBL" id="QOJ92767.1"/>
    </source>
</evidence>
<evidence type="ECO:0000259" key="1">
    <source>
        <dbReference type="PROSITE" id="PS50995"/>
    </source>
</evidence>
<dbReference type="Proteomes" id="UP000593847">
    <property type="component" value="Chromosome"/>
</dbReference>
<dbReference type="SMART" id="SM00347">
    <property type="entry name" value="HTH_MARR"/>
    <property type="match status" value="1"/>
</dbReference>
<dbReference type="RefSeq" id="WP_183673930.1">
    <property type="nucleotide sequence ID" value="NZ_CP062699.1"/>
</dbReference>
<dbReference type="GO" id="GO:0003700">
    <property type="term" value="F:DNA-binding transcription factor activity"/>
    <property type="evidence" value="ECO:0007669"/>
    <property type="project" value="InterPro"/>
</dbReference>
<proteinExistence type="predicted"/>